<dbReference type="RefSeq" id="WP_153410873.1">
    <property type="nucleotide sequence ID" value="NZ_WEGK01000006.1"/>
</dbReference>
<evidence type="ECO:0000256" key="4">
    <source>
        <dbReference type="ARBA" id="ARBA00022989"/>
    </source>
</evidence>
<feature type="transmembrane region" description="Helical" evidence="6">
    <location>
        <begin position="286"/>
        <end position="308"/>
    </location>
</feature>
<dbReference type="EMBL" id="WEGK01000006">
    <property type="protein sequence ID" value="MQY20074.1"/>
    <property type="molecule type" value="Genomic_DNA"/>
</dbReference>
<sequence>MRPLSRWNGSVTRPAVRRRWSVVLSATVPRIIVAPLAGVLVDRWDARRVMVVSDAVRALFYAILLIVLVCGSESSAVQYGASLIVLTIGNVSAQFFNPARGALMQVIIPAEQRVEAAGTSMFALTGVAMAATALGPVSYAVLGTVASISVCIGAYGISLSMTCLTTNRSIRAESSPAHFWSEFAEGFRTAWGSASLRMILIGVVLYGISLGINSTTLSLYGLKTLGLEPEQYGLLSMMFPAGNLVASILGVRLVKRYGRHRVYVLALMGLGIGYGIYGLARSIPVAFVSMFVCGTVFSLYVLCQGPILQEATPYGYMGRITAITTPVMALASIAGTVALSQALDLLIGHDSGSPVVNPYGTMIAIGAGCMLIGGSVMFAAQRRGGT</sequence>
<comment type="subcellular location">
    <subcellularLocation>
        <location evidence="1">Cell membrane</location>
        <topology evidence="1">Multi-pass membrane protein</topology>
    </subcellularLocation>
</comment>
<keyword evidence="3 6" id="KW-0812">Transmembrane</keyword>
<comment type="caution">
    <text evidence="8">The sequence shown here is derived from an EMBL/GenBank/DDBJ whole genome shotgun (WGS) entry which is preliminary data.</text>
</comment>
<dbReference type="PROSITE" id="PS50850">
    <property type="entry name" value="MFS"/>
    <property type="match status" value="1"/>
</dbReference>
<reference evidence="8 9" key="1">
    <citation type="submission" date="2019-10" db="EMBL/GenBank/DDBJ databases">
        <title>Nocardia macrotermitis sp. nov. and Nocardia aurantia sp. nov., isolated from the gut of fungus growing-termite Macrotermes natalensis.</title>
        <authorList>
            <person name="Benndorf R."/>
            <person name="Schwitalla J."/>
            <person name="Martin K."/>
            <person name="De Beer W."/>
            <person name="Kaster A.-K."/>
            <person name="Vollmers J."/>
            <person name="Poulsen M."/>
            <person name="Beemelmanns C."/>
        </authorList>
    </citation>
    <scope>NUCLEOTIDE SEQUENCE [LARGE SCALE GENOMIC DNA]</scope>
    <source>
        <strain evidence="8 9">RB20</strain>
    </source>
</reference>
<dbReference type="Gene3D" id="1.20.1250.20">
    <property type="entry name" value="MFS general substrate transporter like domains"/>
    <property type="match status" value="1"/>
</dbReference>
<keyword evidence="5 6" id="KW-0472">Membrane</keyword>
<dbReference type="GO" id="GO:0005886">
    <property type="term" value="C:plasma membrane"/>
    <property type="evidence" value="ECO:0007669"/>
    <property type="project" value="UniProtKB-SubCell"/>
</dbReference>
<evidence type="ECO:0000256" key="5">
    <source>
        <dbReference type="ARBA" id="ARBA00023136"/>
    </source>
</evidence>
<keyword evidence="4 6" id="KW-1133">Transmembrane helix</keyword>
<dbReference type="InterPro" id="IPR036259">
    <property type="entry name" value="MFS_trans_sf"/>
</dbReference>
<dbReference type="InterPro" id="IPR020846">
    <property type="entry name" value="MFS_dom"/>
</dbReference>
<dbReference type="GO" id="GO:0022857">
    <property type="term" value="F:transmembrane transporter activity"/>
    <property type="evidence" value="ECO:0007669"/>
    <property type="project" value="InterPro"/>
</dbReference>
<keyword evidence="9" id="KW-1185">Reference proteome</keyword>
<dbReference type="CDD" id="cd06173">
    <property type="entry name" value="MFS_MefA_like"/>
    <property type="match status" value="1"/>
</dbReference>
<feature type="transmembrane region" description="Helical" evidence="6">
    <location>
        <begin position="140"/>
        <end position="164"/>
    </location>
</feature>
<dbReference type="Proteomes" id="UP000438448">
    <property type="component" value="Unassembled WGS sequence"/>
</dbReference>
<evidence type="ECO:0000256" key="1">
    <source>
        <dbReference type="ARBA" id="ARBA00004651"/>
    </source>
</evidence>
<evidence type="ECO:0000313" key="9">
    <source>
        <dbReference type="Proteomes" id="UP000438448"/>
    </source>
</evidence>
<accession>A0A7K0D5H0</accession>
<feature type="transmembrane region" description="Helical" evidence="6">
    <location>
        <begin position="262"/>
        <end position="280"/>
    </location>
</feature>
<dbReference type="OrthoDB" id="145388at2"/>
<feature type="transmembrane region" description="Helical" evidence="6">
    <location>
        <begin position="20"/>
        <end position="41"/>
    </location>
</feature>
<evidence type="ECO:0000256" key="6">
    <source>
        <dbReference type="SAM" id="Phobius"/>
    </source>
</evidence>
<dbReference type="SUPFAM" id="SSF103473">
    <property type="entry name" value="MFS general substrate transporter"/>
    <property type="match status" value="1"/>
</dbReference>
<protein>
    <recommendedName>
        <fullName evidence="7">Major facilitator superfamily (MFS) profile domain-containing protein</fullName>
    </recommendedName>
</protein>
<dbReference type="Pfam" id="PF07690">
    <property type="entry name" value="MFS_1"/>
    <property type="match status" value="1"/>
</dbReference>
<dbReference type="PANTHER" id="PTHR23513">
    <property type="entry name" value="INTEGRAL MEMBRANE EFFLUX PROTEIN-RELATED"/>
    <property type="match status" value="1"/>
</dbReference>
<evidence type="ECO:0000313" key="8">
    <source>
        <dbReference type="EMBL" id="MQY20074.1"/>
    </source>
</evidence>
<feature type="transmembrane region" description="Helical" evidence="6">
    <location>
        <begin position="320"/>
        <end position="339"/>
    </location>
</feature>
<proteinExistence type="predicted"/>
<feature type="transmembrane region" description="Helical" evidence="6">
    <location>
        <begin position="48"/>
        <end position="70"/>
    </location>
</feature>
<feature type="transmembrane region" description="Helical" evidence="6">
    <location>
        <begin position="198"/>
        <end position="220"/>
    </location>
</feature>
<dbReference type="InterPro" id="IPR011701">
    <property type="entry name" value="MFS"/>
</dbReference>
<name>A0A7K0D5H0_9NOCA</name>
<dbReference type="AlphaFoldDB" id="A0A7K0D5H0"/>
<evidence type="ECO:0000259" key="7">
    <source>
        <dbReference type="PROSITE" id="PS50850"/>
    </source>
</evidence>
<dbReference type="PANTHER" id="PTHR23513:SF6">
    <property type="entry name" value="MAJOR FACILITATOR SUPERFAMILY ASSOCIATED DOMAIN-CONTAINING PROTEIN"/>
    <property type="match status" value="1"/>
</dbReference>
<feature type="domain" description="Major facilitator superfamily (MFS) profile" evidence="7">
    <location>
        <begin position="195"/>
        <end position="386"/>
    </location>
</feature>
<evidence type="ECO:0000256" key="2">
    <source>
        <dbReference type="ARBA" id="ARBA00022475"/>
    </source>
</evidence>
<gene>
    <name evidence="8" type="ORF">NRB20_31690</name>
</gene>
<organism evidence="8 9">
    <name type="scientific">Nocardia macrotermitis</name>
    <dbReference type="NCBI Taxonomy" id="2585198"/>
    <lineage>
        <taxon>Bacteria</taxon>
        <taxon>Bacillati</taxon>
        <taxon>Actinomycetota</taxon>
        <taxon>Actinomycetes</taxon>
        <taxon>Mycobacteriales</taxon>
        <taxon>Nocardiaceae</taxon>
        <taxon>Nocardia</taxon>
    </lineage>
</organism>
<evidence type="ECO:0000256" key="3">
    <source>
        <dbReference type="ARBA" id="ARBA00022692"/>
    </source>
</evidence>
<keyword evidence="2" id="KW-1003">Cell membrane</keyword>
<feature type="transmembrane region" description="Helical" evidence="6">
    <location>
        <begin position="359"/>
        <end position="380"/>
    </location>
</feature>
<feature type="transmembrane region" description="Helical" evidence="6">
    <location>
        <begin position="232"/>
        <end position="250"/>
    </location>
</feature>
<feature type="transmembrane region" description="Helical" evidence="6">
    <location>
        <begin position="76"/>
        <end position="96"/>
    </location>
</feature>